<feature type="compositionally biased region" description="Basic and acidic residues" evidence="1">
    <location>
        <begin position="172"/>
        <end position="181"/>
    </location>
</feature>
<dbReference type="Proteomes" id="UP000759537">
    <property type="component" value="Unassembled WGS sequence"/>
</dbReference>
<feature type="compositionally biased region" description="Polar residues" evidence="1">
    <location>
        <begin position="27"/>
        <end position="39"/>
    </location>
</feature>
<evidence type="ECO:0008006" key="4">
    <source>
        <dbReference type="Google" id="ProtNLM"/>
    </source>
</evidence>
<evidence type="ECO:0000313" key="2">
    <source>
        <dbReference type="EMBL" id="KAF8478947.1"/>
    </source>
</evidence>
<organism evidence="2 3">
    <name type="scientific">Russula ochroleuca</name>
    <dbReference type="NCBI Taxonomy" id="152965"/>
    <lineage>
        <taxon>Eukaryota</taxon>
        <taxon>Fungi</taxon>
        <taxon>Dikarya</taxon>
        <taxon>Basidiomycota</taxon>
        <taxon>Agaricomycotina</taxon>
        <taxon>Agaricomycetes</taxon>
        <taxon>Russulales</taxon>
        <taxon>Russulaceae</taxon>
        <taxon>Russula</taxon>
    </lineage>
</organism>
<reference evidence="2" key="2">
    <citation type="journal article" date="2020" name="Nat. Commun.">
        <title>Large-scale genome sequencing of mycorrhizal fungi provides insights into the early evolution of symbiotic traits.</title>
        <authorList>
            <person name="Miyauchi S."/>
            <person name="Kiss E."/>
            <person name="Kuo A."/>
            <person name="Drula E."/>
            <person name="Kohler A."/>
            <person name="Sanchez-Garcia M."/>
            <person name="Morin E."/>
            <person name="Andreopoulos B."/>
            <person name="Barry K.W."/>
            <person name="Bonito G."/>
            <person name="Buee M."/>
            <person name="Carver A."/>
            <person name="Chen C."/>
            <person name="Cichocki N."/>
            <person name="Clum A."/>
            <person name="Culley D."/>
            <person name="Crous P.W."/>
            <person name="Fauchery L."/>
            <person name="Girlanda M."/>
            <person name="Hayes R.D."/>
            <person name="Keri Z."/>
            <person name="LaButti K."/>
            <person name="Lipzen A."/>
            <person name="Lombard V."/>
            <person name="Magnuson J."/>
            <person name="Maillard F."/>
            <person name="Murat C."/>
            <person name="Nolan M."/>
            <person name="Ohm R.A."/>
            <person name="Pangilinan J."/>
            <person name="Pereira M.F."/>
            <person name="Perotto S."/>
            <person name="Peter M."/>
            <person name="Pfister S."/>
            <person name="Riley R."/>
            <person name="Sitrit Y."/>
            <person name="Stielow J.B."/>
            <person name="Szollosi G."/>
            <person name="Zifcakova L."/>
            <person name="Stursova M."/>
            <person name="Spatafora J.W."/>
            <person name="Tedersoo L."/>
            <person name="Vaario L.M."/>
            <person name="Yamada A."/>
            <person name="Yan M."/>
            <person name="Wang P."/>
            <person name="Xu J."/>
            <person name="Bruns T."/>
            <person name="Baldrian P."/>
            <person name="Vilgalys R."/>
            <person name="Dunand C."/>
            <person name="Henrissat B."/>
            <person name="Grigoriev I.V."/>
            <person name="Hibbett D."/>
            <person name="Nagy L.G."/>
            <person name="Martin F.M."/>
        </authorList>
    </citation>
    <scope>NUCLEOTIDE SEQUENCE</scope>
    <source>
        <strain evidence="2">Prilba</strain>
    </source>
</reference>
<feature type="region of interest" description="Disordered" evidence="1">
    <location>
        <begin position="1"/>
        <end position="54"/>
    </location>
</feature>
<dbReference type="OrthoDB" id="308383at2759"/>
<gene>
    <name evidence="2" type="ORF">DFH94DRAFT_746613</name>
</gene>
<proteinExistence type="predicted"/>
<dbReference type="AlphaFoldDB" id="A0A9P5MU47"/>
<sequence>MKLNAGKSQSWRAGRQAPPPLILSRTRAMSSGPNKISRSPTPPEPDDDGEEWPVHGIVGEDVDVFGISRYYKIRWQNWTRPDGTNTTWMRDIEGDPAIIASWNEAMKNQRLEKAMETQSIDLMSLASTPMHDRLTFERAQAVEEKMGERLRKGVNAPDKVYHGWMAEIDRKVAHHERRGERNPPSSKNSSKKRKRPSLNRCVSIFRNTPRVPVFENASKVSGKRLMPKARAQPRHGNGEFL</sequence>
<feature type="compositionally biased region" description="Polar residues" evidence="1">
    <location>
        <begin position="1"/>
        <end position="11"/>
    </location>
</feature>
<keyword evidence="3" id="KW-1185">Reference proteome</keyword>
<evidence type="ECO:0000256" key="1">
    <source>
        <dbReference type="SAM" id="MobiDB-lite"/>
    </source>
</evidence>
<feature type="region of interest" description="Disordered" evidence="1">
    <location>
        <begin position="172"/>
        <end position="199"/>
    </location>
</feature>
<name>A0A9P5MU47_9AGAM</name>
<comment type="caution">
    <text evidence="2">The sequence shown here is derived from an EMBL/GenBank/DDBJ whole genome shotgun (WGS) entry which is preliminary data.</text>
</comment>
<dbReference type="EMBL" id="WHVB01000010">
    <property type="protein sequence ID" value="KAF8478947.1"/>
    <property type="molecule type" value="Genomic_DNA"/>
</dbReference>
<protein>
    <recommendedName>
        <fullName evidence="4">Chromo domain-containing protein</fullName>
    </recommendedName>
</protein>
<evidence type="ECO:0000313" key="3">
    <source>
        <dbReference type="Proteomes" id="UP000759537"/>
    </source>
</evidence>
<accession>A0A9P5MU47</accession>
<reference evidence="2" key="1">
    <citation type="submission" date="2019-10" db="EMBL/GenBank/DDBJ databases">
        <authorList>
            <consortium name="DOE Joint Genome Institute"/>
            <person name="Kuo A."/>
            <person name="Miyauchi S."/>
            <person name="Kiss E."/>
            <person name="Drula E."/>
            <person name="Kohler A."/>
            <person name="Sanchez-Garcia M."/>
            <person name="Andreopoulos B."/>
            <person name="Barry K.W."/>
            <person name="Bonito G."/>
            <person name="Buee M."/>
            <person name="Carver A."/>
            <person name="Chen C."/>
            <person name="Cichocki N."/>
            <person name="Clum A."/>
            <person name="Culley D."/>
            <person name="Crous P.W."/>
            <person name="Fauchery L."/>
            <person name="Girlanda M."/>
            <person name="Hayes R."/>
            <person name="Keri Z."/>
            <person name="LaButti K."/>
            <person name="Lipzen A."/>
            <person name="Lombard V."/>
            <person name="Magnuson J."/>
            <person name="Maillard F."/>
            <person name="Morin E."/>
            <person name="Murat C."/>
            <person name="Nolan M."/>
            <person name="Ohm R."/>
            <person name="Pangilinan J."/>
            <person name="Pereira M."/>
            <person name="Perotto S."/>
            <person name="Peter M."/>
            <person name="Riley R."/>
            <person name="Sitrit Y."/>
            <person name="Stielow B."/>
            <person name="Szollosi G."/>
            <person name="Zifcakova L."/>
            <person name="Stursova M."/>
            <person name="Spatafora J.W."/>
            <person name="Tedersoo L."/>
            <person name="Vaario L.-M."/>
            <person name="Yamada A."/>
            <person name="Yan M."/>
            <person name="Wang P."/>
            <person name="Xu J."/>
            <person name="Bruns T."/>
            <person name="Baldrian P."/>
            <person name="Vilgalys R."/>
            <person name="Henrissat B."/>
            <person name="Grigoriev I.V."/>
            <person name="Hibbett D."/>
            <person name="Nagy L.G."/>
            <person name="Martin F.M."/>
        </authorList>
    </citation>
    <scope>NUCLEOTIDE SEQUENCE</scope>
    <source>
        <strain evidence="2">Prilba</strain>
    </source>
</reference>